<feature type="signal peptide" evidence="1">
    <location>
        <begin position="1"/>
        <end position="21"/>
    </location>
</feature>
<comment type="caution">
    <text evidence="3">The sequence shown here is derived from an EMBL/GenBank/DDBJ whole genome shotgun (WGS) entry which is preliminary data.</text>
</comment>
<dbReference type="SUPFAM" id="SSF54897">
    <property type="entry name" value="Protease propeptides/inhibitors"/>
    <property type="match status" value="1"/>
</dbReference>
<keyword evidence="4" id="KW-1185">Reference proteome</keyword>
<dbReference type="GeneID" id="63742899"/>
<dbReference type="Gene3D" id="3.30.70.80">
    <property type="entry name" value="Peptidase S8 propeptide/proteinase inhibitor I9"/>
    <property type="match status" value="1"/>
</dbReference>
<dbReference type="OrthoDB" id="10587671at2759"/>
<sequence>MFFKIIAAAASALACLSAAAAAPVHSRASSSAVIEGSYIVRLKENVATDTHMSWVRGIHARSNGKNDPAGVEREYNGPAFRGYAGRFDEQTVEESSSAEACRHSVLRAACDIRSTWRPFGMARLAVSRSRPRTSWWK</sequence>
<dbReference type="EMBL" id="AZHE01000068">
    <property type="protein sequence ID" value="KHN93699.1"/>
    <property type="molecule type" value="Genomic_DNA"/>
</dbReference>
<keyword evidence="3" id="KW-0378">Hydrolase</keyword>
<feature type="chain" id="PRO_5002095996" evidence="1">
    <location>
        <begin position="22"/>
        <end position="137"/>
    </location>
</feature>
<dbReference type="GO" id="GO:0006508">
    <property type="term" value="P:proteolysis"/>
    <property type="evidence" value="ECO:0007669"/>
    <property type="project" value="UniProtKB-KW"/>
</dbReference>
<name>A0A0B2WJ31_METAS</name>
<gene>
    <name evidence="3" type="ORF">MAM_08444</name>
</gene>
<dbReference type="InterPro" id="IPR037045">
    <property type="entry name" value="S8pro/Inhibitor_I9_sf"/>
</dbReference>
<protein>
    <submittedName>
        <fullName evidence="3">Subtilisin-like protease PR1D</fullName>
    </submittedName>
</protein>
<dbReference type="InterPro" id="IPR010259">
    <property type="entry name" value="S8pro/Inhibitor_I9"/>
</dbReference>
<organism evidence="3 4">
    <name type="scientific">Metarhizium album (strain ARSEF 1941)</name>
    <dbReference type="NCBI Taxonomy" id="1081103"/>
    <lineage>
        <taxon>Eukaryota</taxon>
        <taxon>Fungi</taxon>
        <taxon>Dikarya</taxon>
        <taxon>Ascomycota</taxon>
        <taxon>Pezizomycotina</taxon>
        <taxon>Sordariomycetes</taxon>
        <taxon>Hypocreomycetidae</taxon>
        <taxon>Hypocreales</taxon>
        <taxon>Clavicipitaceae</taxon>
        <taxon>Metarhizium</taxon>
    </lineage>
</organism>
<evidence type="ECO:0000256" key="1">
    <source>
        <dbReference type="SAM" id="SignalP"/>
    </source>
</evidence>
<keyword evidence="3" id="KW-0645">Protease</keyword>
<dbReference type="GO" id="GO:0008233">
    <property type="term" value="F:peptidase activity"/>
    <property type="evidence" value="ECO:0007669"/>
    <property type="project" value="UniProtKB-KW"/>
</dbReference>
<dbReference type="Pfam" id="PF05922">
    <property type="entry name" value="Inhibitor_I9"/>
    <property type="match status" value="1"/>
</dbReference>
<proteinExistence type="predicted"/>
<dbReference type="RefSeq" id="XP_040674765.1">
    <property type="nucleotide sequence ID" value="XM_040827241.1"/>
</dbReference>
<dbReference type="Proteomes" id="UP000030816">
    <property type="component" value="Unassembled WGS sequence"/>
</dbReference>
<reference evidence="3 4" key="1">
    <citation type="journal article" date="2014" name="Proc. Natl. Acad. Sci. U.S.A.">
        <title>Trajectory and genomic determinants of fungal-pathogen speciation and host adaptation.</title>
        <authorList>
            <person name="Hu X."/>
            <person name="Xiao G."/>
            <person name="Zheng P."/>
            <person name="Shang Y."/>
            <person name="Su Y."/>
            <person name="Zhang X."/>
            <person name="Liu X."/>
            <person name="Zhan S."/>
            <person name="St Leger R.J."/>
            <person name="Wang C."/>
        </authorList>
    </citation>
    <scope>NUCLEOTIDE SEQUENCE [LARGE SCALE GENOMIC DNA]</scope>
    <source>
        <strain evidence="3 4">ARSEF 1941</strain>
    </source>
</reference>
<accession>A0A0B2WJ31</accession>
<feature type="domain" description="Inhibitor I9" evidence="2">
    <location>
        <begin position="37"/>
        <end position="94"/>
    </location>
</feature>
<dbReference type="HOGENOM" id="CLU_1865569_0_0_1"/>
<dbReference type="PROSITE" id="PS51257">
    <property type="entry name" value="PROKAR_LIPOPROTEIN"/>
    <property type="match status" value="1"/>
</dbReference>
<evidence type="ECO:0000313" key="3">
    <source>
        <dbReference type="EMBL" id="KHN93699.1"/>
    </source>
</evidence>
<evidence type="ECO:0000259" key="2">
    <source>
        <dbReference type="Pfam" id="PF05922"/>
    </source>
</evidence>
<evidence type="ECO:0000313" key="4">
    <source>
        <dbReference type="Proteomes" id="UP000030816"/>
    </source>
</evidence>
<dbReference type="AlphaFoldDB" id="A0A0B2WJ31"/>
<dbReference type="STRING" id="1081103.A0A0B2WJ31"/>
<keyword evidence="1" id="KW-0732">Signal</keyword>